<protein>
    <submittedName>
        <fullName evidence="2">Zinc ribbon domain-containing protein</fullName>
    </submittedName>
</protein>
<keyword evidence="1" id="KW-0472">Membrane</keyword>
<gene>
    <name evidence="2" type="ORF">AAEO56_01840</name>
</gene>
<keyword evidence="3" id="KW-1185">Reference proteome</keyword>
<keyword evidence="1" id="KW-1133">Transmembrane helix</keyword>
<sequence>MEKCIRCDAALEPGTNFCPVCGTDQRFVYRPEATTITLKVLCILTIVGSVFQLFRGLIYEMVANDSNNNEYIRGWIYGITGVMTLAGAVMMLQKQLNGLYLYTVGQIIYLLTCFWATSVYMEEAGDATGLLLTIAAVFVVPAILFLIVFWTDECKKGLR</sequence>
<feature type="transmembrane region" description="Helical" evidence="1">
    <location>
        <begin position="99"/>
        <end position="121"/>
    </location>
</feature>
<keyword evidence="1" id="KW-0812">Transmembrane</keyword>
<accession>A0ABU9HS58</accession>
<proteinExistence type="predicted"/>
<dbReference type="RefSeq" id="WP_341695308.1">
    <property type="nucleotide sequence ID" value="NZ_JBBYHR010000001.1"/>
</dbReference>
<reference evidence="2 3" key="1">
    <citation type="submission" date="2024-04" db="EMBL/GenBank/DDBJ databases">
        <title>Flavobacterium sp. DGU11 16S ribosomal RNA gene Genome sequencing and assembly.</title>
        <authorList>
            <person name="Park S."/>
        </authorList>
    </citation>
    <scope>NUCLEOTIDE SEQUENCE [LARGE SCALE GENOMIC DNA]</scope>
    <source>
        <strain evidence="2 3">DGU11</strain>
    </source>
</reference>
<feature type="transmembrane region" description="Helical" evidence="1">
    <location>
        <begin position="127"/>
        <end position="150"/>
    </location>
</feature>
<dbReference type="EMBL" id="JBBYHR010000001">
    <property type="protein sequence ID" value="MEL1242990.1"/>
    <property type="molecule type" value="Genomic_DNA"/>
</dbReference>
<evidence type="ECO:0000256" key="1">
    <source>
        <dbReference type="SAM" id="Phobius"/>
    </source>
</evidence>
<name>A0ABU9HS58_9FLAO</name>
<evidence type="ECO:0000313" key="3">
    <source>
        <dbReference type="Proteomes" id="UP001464555"/>
    </source>
</evidence>
<dbReference type="Proteomes" id="UP001464555">
    <property type="component" value="Unassembled WGS sequence"/>
</dbReference>
<organism evidence="2 3">
    <name type="scientific">Flavobacterium arundinis</name>
    <dbReference type="NCBI Taxonomy" id="3139143"/>
    <lineage>
        <taxon>Bacteria</taxon>
        <taxon>Pseudomonadati</taxon>
        <taxon>Bacteroidota</taxon>
        <taxon>Flavobacteriia</taxon>
        <taxon>Flavobacteriales</taxon>
        <taxon>Flavobacteriaceae</taxon>
        <taxon>Flavobacterium</taxon>
    </lineage>
</organism>
<feature type="transmembrane region" description="Helical" evidence="1">
    <location>
        <begin position="36"/>
        <end position="54"/>
    </location>
</feature>
<feature type="transmembrane region" description="Helical" evidence="1">
    <location>
        <begin position="74"/>
        <end position="92"/>
    </location>
</feature>
<evidence type="ECO:0000313" key="2">
    <source>
        <dbReference type="EMBL" id="MEL1242990.1"/>
    </source>
</evidence>
<comment type="caution">
    <text evidence="2">The sequence shown here is derived from an EMBL/GenBank/DDBJ whole genome shotgun (WGS) entry which is preliminary data.</text>
</comment>